<evidence type="ECO:0000259" key="2">
    <source>
        <dbReference type="Pfam" id="PF03787"/>
    </source>
</evidence>
<reference evidence="3" key="1">
    <citation type="journal article" date="2020" name="mSystems">
        <title>Genome- and Community-Level Interaction Insights into Carbon Utilization and Element Cycling Functions of Hydrothermarchaeota in Hydrothermal Sediment.</title>
        <authorList>
            <person name="Zhou Z."/>
            <person name="Liu Y."/>
            <person name="Xu W."/>
            <person name="Pan J."/>
            <person name="Luo Z.H."/>
            <person name="Li M."/>
        </authorList>
    </citation>
    <scope>NUCLEOTIDE SEQUENCE [LARGE SCALE GENOMIC DNA]</scope>
    <source>
        <strain evidence="3">SpSt-477</strain>
    </source>
</reference>
<dbReference type="PANTHER" id="PTHR35579">
    <property type="entry name" value="CRISPR SYSTEM CMS ENDORIBONUCLEASE CSM3"/>
    <property type="match status" value="1"/>
</dbReference>
<dbReference type="InterPro" id="IPR052216">
    <property type="entry name" value="CRISPR_Csm3_endoribonuclease"/>
</dbReference>
<dbReference type="PANTHER" id="PTHR35579:SF6">
    <property type="entry name" value="DUF324 DOMAIN-CONTAINING PROTEIN"/>
    <property type="match status" value="1"/>
</dbReference>
<accession>A0A7C4MNS6</accession>
<evidence type="ECO:0000256" key="1">
    <source>
        <dbReference type="ARBA" id="ARBA00023118"/>
    </source>
</evidence>
<dbReference type="AlphaFoldDB" id="A0A7C4MNS6"/>
<dbReference type="CDD" id="cd09726">
    <property type="entry name" value="RAMP_I_III"/>
    <property type="match status" value="1"/>
</dbReference>
<sequence length="281" mass="32047">MSGKDWGVRIFRLGVCRATPSIHRLWILFLCRIGSPAHRKKRKRLMPHRLHLELEIPFITRWHTGSGEGSFTTDRLVRRNARNQPFIPGSTLKGVIRQSCEKLNRTLGFPDPWDPHRLDLPGREGCLFPIQMASPVDQIFGTRVGCGDLYFRDAVPKPAETALRKTYARNQVARYRVLRTSRDQHLFNTEYVPPLTLYTKIDAWHPLLPSFGVGDLPYAYCMLIGGILAVDRIGAQKSSGAGWLDGSIRILAVEYNGKPYRINDALDYLQPDFYQDMKGLV</sequence>
<gene>
    <name evidence="3" type="ORF">ENS29_03595</name>
</gene>
<keyword evidence="1" id="KW-0051">Antiviral defense</keyword>
<dbReference type="Pfam" id="PF03787">
    <property type="entry name" value="RAMPs"/>
    <property type="match status" value="1"/>
</dbReference>
<feature type="domain" description="CRISPR type III-associated protein" evidence="2">
    <location>
        <begin position="56"/>
        <end position="244"/>
    </location>
</feature>
<dbReference type="InterPro" id="IPR005537">
    <property type="entry name" value="RAMP_III_fam"/>
</dbReference>
<organism evidence="3">
    <name type="scientific">Desulfatirhabdium butyrativorans</name>
    <dbReference type="NCBI Taxonomy" id="340467"/>
    <lineage>
        <taxon>Bacteria</taxon>
        <taxon>Pseudomonadati</taxon>
        <taxon>Thermodesulfobacteriota</taxon>
        <taxon>Desulfobacteria</taxon>
        <taxon>Desulfobacterales</taxon>
        <taxon>Desulfatirhabdiaceae</taxon>
        <taxon>Desulfatirhabdium</taxon>
    </lineage>
</organism>
<dbReference type="EMBL" id="DSUH01000074">
    <property type="protein sequence ID" value="HGU31924.1"/>
    <property type="molecule type" value="Genomic_DNA"/>
</dbReference>
<evidence type="ECO:0000313" key="3">
    <source>
        <dbReference type="EMBL" id="HGU31924.1"/>
    </source>
</evidence>
<protein>
    <recommendedName>
        <fullName evidence="2">CRISPR type III-associated protein domain-containing protein</fullName>
    </recommendedName>
</protein>
<proteinExistence type="predicted"/>
<comment type="caution">
    <text evidence="3">The sequence shown here is derived from an EMBL/GenBank/DDBJ whole genome shotgun (WGS) entry which is preliminary data.</text>
</comment>
<name>A0A7C4MNS6_9BACT</name>
<dbReference type="GO" id="GO:0051607">
    <property type="term" value="P:defense response to virus"/>
    <property type="evidence" value="ECO:0007669"/>
    <property type="project" value="UniProtKB-KW"/>
</dbReference>